<name>A0ABZ0P9V8_9BACT</name>
<evidence type="ECO:0000313" key="14">
    <source>
        <dbReference type="EMBL" id="WPB53690.1"/>
    </source>
</evidence>
<evidence type="ECO:0000256" key="9">
    <source>
        <dbReference type="ARBA" id="ARBA00022842"/>
    </source>
</evidence>
<dbReference type="SUPFAM" id="SSF57783">
    <property type="entry name" value="Zinc beta-ribbon"/>
    <property type="match status" value="1"/>
</dbReference>
<organism evidence="14 15">
    <name type="scientific">Metamycoplasma equirhinis</name>
    <dbReference type="NCBI Taxonomy" id="92402"/>
    <lineage>
        <taxon>Bacteria</taxon>
        <taxon>Bacillati</taxon>
        <taxon>Mycoplasmatota</taxon>
        <taxon>Mycoplasmoidales</taxon>
        <taxon>Metamycoplasmataceae</taxon>
        <taxon>Metamycoplasma</taxon>
    </lineage>
</organism>
<gene>
    <name evidence="12 14" type="primary">dnaG</name>
    <name evidence="14" type="ORF">R9B83_01720</name>
</gene>
<evidence type="ECO:0000256" key="5">
    <source>
        <dbReference type="ARBA" id="ARBA00022705"/>
    </source>
</evidence>
<keyword evidence="10 12" id="KW-0238">DNA-binding</keyword>
<keyword evidence="4 12" id="KW-0548">Nucleotidyltransferase</keyword>
<keyword evidence="1 12" id="KW-0240">DNA-directed RNA polymerase</keyword>
<keyword evidence="11 12" id="KW-0804">Transcription</keyword>
<comment type="subunit">
    <text evidence="12">Monomer. Interacts with DnaB.</text>
</comment>
<sequence length="611" mass="71448">MEQDNIWDIVISKSDIVDVIGEHVALSKKGKNFVACCPFHSERTPSFVVSPDKGIFTCFGCGKSGNSLKFIEYYKNISPIEALKELAKKNNIDISKYINIQNFNEHTLEQEKILGINKDALDFFQYEMLICKEKKLLDFLNKRFLSRELIKEFEIGYANESKSIYNYLIEKKHEIFEIANSSLVSSNGEKNFFNNRLIFPLKDGYGNIVGFSGRDITSQNDPKYLNSSDTIVFKKQEIMFNYFHAKNEIIRQNEVYLVEGQFDVIAMYKVGIKNAIAIMGTSLSISHLQNLKGCKINLFFDNDSAGKKATRKNLHAILQHTAELKLIPYFVLNTLSKDADEIFNIDDGKTLKSIVENKVDLLSYLLKEFEIIWRNDNIFEVDKLKEYKELFAFVYYLDPQLRYVLKNRLLEAKIFSIESYSNFEKYIKPISERHTNFARRNKKQNQNQNNQDYNYFDNFDFEIENLAQANNKKNEDHKKNLLVFGKNRCLITIIKTILSEPLYVKEIEPILFARMHINNDKKNLRRHELICYVTSLINKGNQYNKLENLDVLIKNDKKIDNQKKSDLLIALDEVKNLEDPIYEKNEFINQINNFINNDEVPKKLIKMKVTQ</sequence>
<accession>A0ABZ0P9V8</accession>
<keyword evidence="2 12" id="KW-0639">Primosome</keyword>
<dbReference type="InterPro" id="IPR036977">
    <property type="entry name" value="DNA_primase_Znf_CHC2"/>
</dbReference>
<keyword evidence="6 12" id="KW-0479">Metal-binding</keyword>
<dbReference type="SUPFAM" id="SSF56731">
    <property type="entry name" value="DNA primase core"/>
    <property type="match status" value="1"/>
</dbReference>
<dbReference type="InterPro" id="IPR050219">
    <property type="entry name" value="DnaG_primase"/>
</dbReference>
<dbReference type="InterPro" id="IPR034151">
    <property type="entry name" value="TOPRIM_DnaG_bac"/>
</dbReference>
<dbReference type="InterPro" id="IPR006171">
    <property type="entry name" value="TOPRIM_dom"/>
</dbReference>
<dbReference type="InterPro" id="IPR006295">
    <property type="entry name" value="DNA_primase_DnaG"/>
</dbReference>
<dbReference type="Proteomes" id="UP001303601">
    <property type="component" value="Chromosome"/>
</dbReference>
<dbReference type="InterPro" id="IPR037068">
    <property type="entry name" value="DNA_primase_core_N_sf"/>
</dbReference>
<dbReference type="PANTHER" id="PTHR30313:SF2">
    <property type="entry name" value="DNA PRIMASE"/>
    <property type="match status" value="1"/>
</dbReference>
<dbReference type="EMBL" id="CP137845">
    <property type="protein sequence ID" value="WPB53690.1"/>
    <property type="molecule type" value="Genomic_DNA"/>
</dbReference>
<dbReference type="PROSITE" id="PS50880">
    <property type="entry name" value="TOPRIM"/>
    <property type="match status" value="1"/>
</dbReference>
<dbReference type="NCBIfam" id="TIGR01391">
    <property type="entry name" value="dnaG"/>
    <property type="match status" value="1"/>
</dbReference>
<feature type="zinc finger region" description="CHC2-type" evidence="12">
    <location>
        <begin position="37"/>
        <end position="61"/>
    </location>
</feature>
<dbReference type="InterPro" id="IPR013264">
    <property type="entry name" value="DNAG_N"/>
</dbReference>
<protein>
    <recommendedName>
        <fullName evidence="12">DNA primase</fullName>
        <ecNumber evidence="12">2.7.7.101</ecNumber>
    </recommendedName>
</protein>
<proteinExistence type="inferred from homology"/>
<evidence type="ECO:0000313" key="15">
    <source>
        <dbReference type="Proteomes" id="UP001303601"/>
    </source>
</evidence>
<feature type="domain" description="Toprim" evidence="13">
    <location>
        <begin position="253"/>
        <end position="332"/>
    </location>
</feature>
<evidence type="ECO:0000256" key="2">
    <source>
        <dbReference type="ARBA" id="ARBA00022515"/>
    </source>
</evidence>
<dbReference type="PANTHER" id="PTHR30313">
    <property type="entry name" value="DNA PRIMASE"/>
    <property type="match status" value="1"/>
</dbReference>
<dbReference type="CDD" id="cd03364">
    <property type="entry name" value="TOPRIM_DnaG_primases"/>
    <property type="match status" value="1"/>
</dbReference>
<evidence type="ECO:0000256" key="4">
    <source>
        <dbReference type="ARBA" id="ARBA00022695"/>
    </source>
</evidence>
<keyword evidence="15" id="KW-1185">Reference proteome</keyword>
<dbReference type="GeneID" id="94493589"/>
<evidence type="ECO:0000259" key="13">
    <source>
        <dbReference type="PROSITE" id="PS50880"/>
    </source>
</evidence>
<dbReference type="SMART" id="SM00400">
    <property type="entry name" value="ZnF_CHCC"/>
    <property type="match status" value="1"/>
</dbReference>
<comment type="catalytic activity">
    <reaction evidence="12">
        <text>ssDNA + n NTP = ssDNA/pppN(pN)n-1 hybrid + (n-1) diphosphate.</text>
        <dbReference type="EC" id="2.7.7.101"/>
    </reaction>
</comment>
<dbReference type="Pfam" id="PF08275">
    <property type="entry name" value="DNAG_N"/>
    <property type="match status" value="1"/>
</dbReference>
<evidence type="ECO:0000256" key="12">
    <source>
        <dbReference type="HAMAP-Rule" id="MF_00974"/>
    </source>
</evidence>
<evidence type="ECO:0000256" key="6">
    <source>
        <dbReference type="ARBA" id="ARBA00022723"/>
    </source>
</evidence>
<evidence type="ECO:0000256" key="10">
    <source>
        <dbReference type="ARBA" id="ARBA00023125"/>
    </source>
</evidence>
<dbReference type="Gene3D" id="3.90.980.10">
    <property type="entry name" value="DNA primase, catalytic core, N-terminal domain"/>
    <property type="match status" value="1"/>
</dbReference>
<dbReference type="Gene3D" id="3.40.1360.10">
    <property type="match status" value="1"/>
</dbReference>
<reference evidence="14" key="1">
    <citation type="submission" date="2023-11" db="EMBL/GenBank/DDBJ databases">
        <title>Completed genome sequence of Mycoplasma equirhinis type strain M432/72.</title>
        <authorList>
            <person name="Spergser J."/>
        </authorList>
    </citation>
    <scope>NUCLEOTIDE SEQUENCE [LARGE SCALE GENOMIC DNA]</scope>
    <source>
        <strain evidence="14">M432/72</strain>
    </source>
</reference>
<keyword evidence="7 12" id="KW-0863">Zinc-finger</keyword>
<evidence type="ECO:0000256" key="8">
    <source>
        <dbReference type="ARBA" id="ARBA00022833"/>
    </source>
</evidence>
<evidence type="ECO:0000256" key="11">
    <source>
        <dbReference type="ARBA" id="ARBA00023163"/>
    </source>
</evidence>
<comment type="function">
    <text evidence="12">RNA polymerase that catalyzes the synthesis of short RNA molecules used as primers for DNA polymerase during DNA replication.</text>
</comment>
<keyword evidence="8 12" id="KW-0862">Zinc</keyword>
<dbReference type="Gene3D" id="3.90.580.10">
    <property type="entry name" value="Zinc finger, CHC2-type domain"/>
    <property type="match status" value="1"/>
</dbReference>
<evidence type="ECO:0000256" key="1">
    <source>
        <dbReference type="ARBA" id="ARBA00022478"/>
    </source>
</evidence>
<comment type="cofactor">
    <cofactor evidence="12">
        <name>Zn(2+)</name>
        <dbReference type="ChEBI" id="CHEBI:29105"/>
    </cofactor>
    <text evidence="12">Binds 1 zinc ion per monomer.</text>
</comment>
<dbReference type="RefSeq" id="WP_140031662.1">
    <property type="nucleotide sequence ID" value="NZ_CP137845.1"/>
</dbReference>
<dbReference type="Pfam" id="PF13662">
    <property type="entry name" value="Toprim_4"/>
    <property type="match status" value="1"/>
</dbReference>
<dbReference type="InterPro" id="IPR030846">
    <property type="entry name" value="DnaG_bac"/>
</dbReference>
<comment type="similarity">
    <text evidence="12">Belongs to the DnaG primase family.</text>
</comment>
<dbReference type="SMART" id="SM00493">
    <property type="entry name" value="TOPRIM"/>
    <property type="match status" value="1"/>
</dbReference>
<comment type="domain">
    <text evidence="12">Contains an N-terminal zinc-binding domain, a central core domain that contains the primase activity, and a C-terminal DnaB-binding domain.</text>
</comment>
<dbReference type="EC" id="2.7.7.101" evidence="12"/>
<dbReference type="HAMAP" id="MF_00974">
    <property type="entry name" value="DNA_primase_DnaG"/>
    <property type="match status" value="1"/>
</dbReference>
<dbReference type="InterPro" id="IPR002694">
    <property type="entry name" value="Znf_CHC2"/>
</dbReference>
<dbReference type="Pfam" id="PF01807">
    <property type="entry name" value="Zn_ribbon_DnaG"/>
    <property type="match status" value="1"/>
</dbReference>
<keyword evidence="9" id="KW-0460">Magnesium</keyword>
<keyword evidence="5 12" id="KW-0235">DNA replication</keyword>
<evidence type="ECO:0000256" key="3">
    <source>
        <dbReference type="ARBA" id="ARBA00022679"/>
    </source>
</evidence>
<evidence type="ECO:0000256" key="7">
    <source>
        <dbReference type="ARBA" id="ARBA00022771"/>
    </source>
</evidence>
<keyword evidence="3 12" id="KW-0808">Transferase</keyword>